<feature type="repeat" description="TPR" evidence="3">
    <location>
        <begin position="562"/>
        <end position="595"/>
    </location>
</feature>
<evidence type="ECO:0000256" key="3">
    <source>
        <dbReference type="PROSITE-ProRule" id="PRU00339"/>
    </source>
</evidence>
<evidence type="ECO:0000256" key="2">
    <source>
        <dbReference type="ARBA" id="ARBA00022803"/>
    </source>
</evidence>
<dbReference type="Pfam" id="PF13432">
    <property type="entry name" value="TPR_16"/>
    <property type="match status" value="5"/>
</dbReference>
<feature type="signal peptide" evidence="4">
    <location>
        <begin position="1"/>
        <end position="23"/>
    </location>
</feature>
<dbReference type="SUPFAM" id="SSF48452">
    <property type="entry name" value="TPR-like"/>
    <property type="match status" value="4"/>
</dbReference>
<protein>
    <submittedName>
        <fullName evidence="5">Tetratricopeptide repeat protein</fullName>
    </submittedName>
</protein>
<feature type="repeat" description="TPR" evidence="3">
    <location>
        <begin position="127"/>
        <end position="160"/>
    </location>
</feature>
<dbReference type="PANTHER" id="PTHR45586">
    <property type="entry name" value="TPR REPEAT-CONTAINING PROTEIN PA4667"/>
    <property type="match status" value="1"/>
</dbReference>
<name>A0ABU3Q799_9SPHN</name>
<dbReference type="InterPro" id="IPR051012">
    <property type="entry name" value="CellSynth/LPSAsmb/PSIAsmb"/>
</dbReference>
<evidence type="ECO:0000313" key="6">
    <source>
        <dbReference type="Proteomes" id="UP001259572"/>
    </source>
</evidence>
<dbReference type="EMBL" id="JAVUPU010000004">
    <property type="protein sequence ID" value="MDT9599177.1"/>
    <property type="molecule type" value="Genomic_DNA"/>
</dbReference>
<feature type="repeat" description="TPR" evidence="3">
    <location>
        <begin position="297"/>
        <end position="330"/>
    </location>
</feature>
<keyword evidence="6" id="KW-1185">Reference proteome</keyword>
<dbReference type="InterPro" id="IPR011990">
    <property type="entry name" value="TPR-like_helical_dom_sf"/>
</dbReference>
<evidence type="ECO:0000313" key="5">
    <source>
        <dbReference type="EMBL" id="MDT9599177.1"/>
    </source>
</evidence>
<accession>A0ABU3Q799</accession>
<dbReference type="RefSeq" id="WP_315725867.1">
    <property type="nucleotide sequence ID" value="NZ_JAVUPU010000004.1"/>
</dbReference>
<dbReference type="SMART" id="SM00028">
    <property type="entry name" value="TPR"/>
    <property type="match status" value="9"/>
</dbReference>
<dbReference type="PROSITE" id="PS50005">
    <property type="entry name" value="TPR"/>
    <property type="match status" value="5"/>
</dbReference>
<organism evidence="5 6">
    <name type="scientific">Sphingosinicella rhizophila</name>
    <dbReference type="NCBI Taxonomy" id="3050082"/>
    <lineage>
        <taxon>Bacteria</taxon>
        <taxon>Pseudomonadati</taxon>
        <taxon>Pseudomonadota</taxon>
        <taxon>Alphaproteobacteria</taxon>
        <taxon>Sphingomonadales</taxon>
        <taxon>Sphingosinicellaceae</taxon>
        <taxon>Sphingosinicella</taxon>
    </lineage>
</organism>
<sequence>MRRSLCLVLPALLAAAACSNVQGDESAEAAYRKGLLALEQGQPRTARIEFLNAIKAQPGNGRIRIAQALTYLQLGDGIAAEAELVRARQLGVSVSDTGHLMAHALILQDQPDRAVAEAKQAGPAYAAYAARMRGRAAMLLGDEQDALAAFEDALAAAPSDSAAWTDLARFRRSTGDLAAAIAAADKAAKLDPRSVEALTLRGELTRRQYGLGAALPWFDRAIEIDPDNVGVLLERAITYGDLGRMGAMLADARKVLAIAPGNPVAYYLQAMLAARGRNFELADAIFRRTKGALDDQPAAMLLAGAIAFETGSTAEAVKWLDRLVALQPDNGKARRLLAAAHMRAGDADAVLAVLRPLADRPDADAYTLTLMGQALASKGDREGASLYYARAAQPASRNASALLADPLDPQTLDAWRADADAAPDDAGLQIRLIRGLLATGLGGEALQRSRRLQAAHPGTPETHMLVGDAFGIQGDFAAAAGAYRRAANLSFTEPVALRLIEALRNAGDQAGAALVLRLFLQQNPQNVPAQMLAANSLMQAEGWDGAIRIYENLRLRIGNRDATLLNNLAWAYSETGDHDRALPLARRAWQLDRNNPATADTYGWLLFKSGKNKAQGLALLEQAARGAPSDADIRRRLAAVRGG</sequence>
<evidence type="ECO:0000256" key="4">
    <source>
        <dbReference type="SAM" id="SignalP"/>
    </source>
</evidence>
<feature type="repeat" description="TPR" evidence="3">
    <location>
        <begin position="161"/>
        <end position="194"/>
    </location>
</feature>
<dbReference type="PANTHER" id="PTHR45586:SF1">
    <property type="entry name" value="LIPOPOLYSACCHARIDE ASSEMBLY PROTEIN B"/>
    <property type="match status" value="1"/>
</dbReference>
<dbReference type="PROSITE" id="PS51257">
    <property type="entry name" value="PROKAR_LIPOPROTEIN"/>
    <property type="match status" value="1"/>
</dbReference>
<reference evidence="5 6" key="1">
    <citation type="submission" date="2023-05" db="EMBL/GenBank/DDBJ databases">
        <authorList>
            <person name="Guo Y."/>
        </authorList>
    </citation>
    <scope>NUCLEOTIDE SEQUENCE [LARGE SCALE GENOMIC DNA]</scope>
    <source>
        <strain evidence="5 6">GR2756</strain>
    </source>
</reference>
<comment type="caution">
    <text evidence="5">The sequence shown here is derived from an EMBL/GenBank/DDBJ whole genome shotgun (WGS) entry which is preliminary data.</text>
</comment>
<feature type="chain" id="PRO_5047140518" evidence="4">
    <location>
        <begin position="24"/>
        <end position="643"/>
    </location>
</feature>
<keyword evidence="4" id="KW-0732">Signal</keyword>
<gene>
    <name evidence="5" type="ORF">RQX22_09470</name>
</gene>
<keyword evidence="2 3" id="KW-0802">TPR repeat</keyword>
<keyword evidence="1" id="KW-0677">Repeat</keyword>
<dbReference type="Proteomes" id="UP001259572">
    <property type="component" value="Unassembled WGS sequence"/>
</dbReference>
<proteinExistence type="predicted"/>
<feature type="repeat" description="TPR" evidence="3">
    <location>
        <begin position="195"/>
        <end position="228"/>
    </location>
</feature>
<dbReference type="Gene3D" id="1.25.40.10">
    <property type="entry name" value="Tetratricopeptide repeat domain"/>
    <property type="match status" value="3"/>
</dbReference>
<evidence type="ECO:0000256" key="1">
    <source>
        <dbReference type="ARBA" id="ARBA00022737"/>
    </source>
</evidence>
<dbReference type="InterPro" id="IPR019734">
    <property type="entry name" value="TPR_rpt"/>
</dbReference>